<proteinExistence type="predicted"/>
<feature type="region of interest" description="Disordered" evidence="1">
    <location>
        <begin position="1"/>
        <end position="100"/>
    </location>
</feature>
<evidence type="ECO:0000313" key="2">
    <source>
        <dbReference type="EMBL" id="KAF1974482.1"/>
    </source>
</evidence>
<feature type="compositionally biased region" description="Basic and acidic residues" evidence="1">
    <location>
        <begin position="52"/>
        <end position="62"/>
    </location>
</feature>
<organism evidence="2 3">
    <name type="scientific">Bimuria novae-zelandiae CBS 107.79</name>
    <dbReference type="NCBI Taxonomy" id="1447943"/>
    <lineage>
        <taxon>Eukaryota</taxon>
        <taxon>Fungi</taxon>
        <taxon>Dikarya</taxon>
        <taxon>Ascomycota</taxon>
        <taxon>Pezizomycotina</taxon>
        <taxon>Dothideomycetes</taxon>
        <taxon>Pleosporomycetidae</taxon>
        <taxon>Pleosporales</taxon>
        <taxon>Massarineae</taxon>
        <taxon>Didymosphaeriaceae</taxon>
        <taxon>Bimuria</taxon>
    </lineage>
</organism>
<reference evidence="2" key="1">
    <citation type="journal article" date="2020" name="Stud. Mycol.">
        <title>101 Dothideomycetes genomes: a test case for predicting lifestyles and emergence of pathogens.</title>
        <authorList>
            <person name="Haridas S."/>
            <person name="Albert R."/>
            <person name="Binder M."/>
            <person name="Bloem J."/>
            <person name="Labutti K."/>
            <person name="Salamov A."/>
            <person name="Andreopoulos B."/>
            <person name="Baker S."/>
            <person name="Barry K."/>
            <person name="Bills G."/>
            <person name="Bluhm B."/>
            <person name="Cannon C."/>
            <person name="Castanera R."/>
            <person name="Culley D."/>
            <person name="Daum C."/>
            <person name="Ezra D."/>
            <person name="Gonzalez J."/>
            <person name="Henrissat B."/>
            <person name="Kuo A."/>
            <person name="Liang C."/>
            <person name="Lipzen A."/>
            <person name="Lutzoni F."/>
            <person name="Magnuson J."/>
            <person name="Mondo S."/>
            <person name="Nolan M."/>
            <person name="Ohm R."/>
            <person name="Pangilinan J."/>
            <person name="Park H.-J."/>
            <person name="Ramirez L."/>
            <person name="Alfaro M."/>
            <person name="Sun H."/>
            <person name="Tritt A."/>
            <person name="Yoshinaga Y."/>
            <person name="Zwiers L.-H."/>
            <person name="Turgeon B."/>
            <person name="Goodwin S."/>
            <person name="Spatafora J."/>
            <person name="Crous P."/>
            <person name="Grigoriev I."/>
        </authorList>
    </citation>
    <scope>NUCLEOTIDE SEQUENCE</scope>
    <source>
        <strain evidence="2">CBS 107.79</strain>
    </source>
</reference>
<feature type="compositionally biased region" description="Basic and acidic residues" evidence="1">
    <location>
        <begin position="89"/>
        <end position="100"/>
    </location>
</feature>
<dbReference type="Proteomes" id="UP000800036">
    <property type="component" value="Unassembled WGS sequence"/>
</dbReference>
<name>A0A6A5VEU2_9PLEO</name>
<keyword evidence="3" id="KW-1185">Reference proteome</keyword>
<dbReference type="AlphaFoldDB" id="A0A6A5VEU2"/>
<gene>
    <name evidence="2" type="ORF">BU23DRAFT_567314</name>
</gene>
<dbReference type="EMBL" id="ML976674">
    <property type="protein sequence ID" value="KAF1974482.1"/>
    <property type="molecule type" value="Genomic_DNA"/>
</dbReference>
<sequence>MSKQGGGIQADEVPDDAQAPASPSGTEERSSKPAPPNEDNGRDTEGMEDSCIMERELTRIIDEGTSEDIGEDGPGQGAPRACTASIKSGTEREGSSAKSN</sequence>
<evidence type="ECO:0000256" key="1">
    <source>
        <dbReference type="SAM" id="MobiDB-lite"/>
    </source>
</evidence>
<accession>A0A6A5VEU2</accession>
<protein>
    <submittedName>
        <fullName evidence="2">Uncharacterized protein</fullName>
    </submittedName>
</protein>
<evidence type="ECO:0000313" key="3">
    <source>
        <dbReference type="Proteomes" id="UP000800036"/>
    </source>
</evidence>